<dbReference type="InterPro" id="IPR001977">
    <property type="entry name" value="Depp_CoAkinase"/>
</dbReference>
<comment type="subcellular location">
    <subcellularLocation>
        <location evidence="3">Cytoplasm</location>
    </subcellularLocation>
</comment>
<organism evidence="5 6">
    <name type="scientific">Alloscardovia macacae</name>
    <dbReference type="NCBI Taxonomy" id="1160091"/>
    <lineage>
        <taxon>Bacteria</taxon>
        <taxon>Bacillati</taxon>
        <taxon>Actinomycetota</taxon>
        <taxon>Actinomycetes</taxon>
        <taxon>Bifidobacteriales</taxon>
        <taxon>Bifidobacteriaceae</taxon>
        <taxon>Alloscardovia</taxon>
    </lineage>
</organism>
<comment type="function">
    <text evidence="3">Catalyzes the phosphorylation of the 3'-hydroxyl group of dephosphocoenzyme A to form coenzyme A.</text>
</comment>
<protein>
    <recommendedName>
        <fullName evidence="3 4">Dephospho-CoA kinase</fullName>
        <ecNumber evidence="3 4">2.7.1.24</ecNumber>
    </recommendedName>
    <alternativeName>
        <fullName evidence="3">Dephosphocoenzyme A kinase</fullName>
    </alternativeName>
</protein>
<dbReference type="GO" id="GO:0005524">
    <property type="term" value="F:ATP binding"/>
    <property type="evidence" value="ECO:0007669"/>
    <property type="project" value="UniProtKB-UniRule"/>
</dbReference>
<dbReference type="SUPFAM" id="SSF52540">
    <property type="entry name" value="P-loop containing nucleoside triphosphate hydrolases"/>
    <property type="match status" value="1"/>
</dbReference>
<reference evidence="5 6" key="1">
    <citation type="journal article" date="2017" name="BMC Genomics">
        <title>Comparative genomic and phylogenomic analyses of the Bifidobacteriaceae family.</title>
        <authorList>
            <person name="Lugli G.A."/>
            <person name="Milani C."/>
            <person name="Turroni F."/>
            <person name="Duranti S."/>
            <person name="Mancabelli L."/>
            <person name="Mangifesta M."/>
            <person name="Ferrario C."/>
            <person name="Modesto M."/>
            <person name="Mattarelli P."/>
            <person name="Jiri K."/>
            <person name="van Sinderen D."/>
            <person name="Ventura M."/>
        </authorList>
    </citation>
    <scope>NUCLEOTIDE SEQUENCE [LARGE SCALE GENOMIC DNA]</scope>
    <source>
        <strain evidence="5 6">DSM 24762</strain>
    </source>
</reference>
<comment type="caution">
    <text evidence="5">The sequence shown here is derived from an EMBL/GenBank/DDBJ whole genome shotgun (WGS) entry which is preliminary data.</text>
</comment>
<dbReference type="PROSITE" id="PS51219">
    <property type="entry name" value="DPCK"/>
    <property type="match status" value="1"/>
</dbReference>
<dbReference type="Proteomes" id="UP000243657">
    <property type="component" value="Unassembled WGS sequence"/>
</dbReference>
<sequence>MTHFLRIGITGGIAAGKSTVSAHLHAQGYPVIDYDVLAREVIEPGSALLTQIEQEFGPESIAPDGTLNREWMAEHVFTDSHQRDTLNALVHPAVYALAAQKEKAVRKEGQNVVIHDIPLLVETRETALRILGPAWSRTKNDTPYDLILTVEADDATRIQRMVDARGMTAQQAASRIAAQLPSEERKAAADICIDSTRPMKQMLLDVDAAVDAALKDTLDKT</sequence>
<dbReference type="RefSeq" id="WP_094726426.1">
    <property type="nucleotide sequence ID" value="NZ_JBHLWS010000013.1"/>
</dbReference>
<gene>
    <name evidence="3" type="primary">coaE</name>
    <name evidence="5" type="ORF">ALMA_0747</name>
</gene>
<evidence type="ECO:0000313" key="5">
    <source>
        <dbReference type="EMBL" id="OZG54286.1"/>
    </source>
</evidence>
<comment type="pathway">
    <text evidence="3">Cofactor biosynthesis; coenzyme A biosynthesis; CoA from (R)-pantothenate: step 5/5.</text>
</comment>
<proteinExistence type="inferred from homology"/>
<keyword evidence="1 3" id="KW-0547">Nucleotide-binding</keyword>
<dbReference type="NCBIfam" id="TIGR00152">
    <property type="entry name" value="dephospho-CoA kinase"/>
    <property type="match status" value="1"/>
</dbReference>
<feature type="binding site" evidence="3">
    <location>
        <begin position="14"/>
        <end position="19"/>
    </location>
    <ligand>
        <name>ATP</name>
        <dbReference type="ChEBI" id="CHEBI:30616"/>
    </ligand>
</feature>
<dbReference type="HAMAP" id="MF_00376">
    <property type="entry name" value="Dephospho_CoA_kinase"/>
    <property type="match status" value="1"/>
</dbReference>
<dbReference type="EC" id="2.7.1.24" evidence="3 4"/>
<comment type="similarity">
    <text evidence="3">Belongs to the CoaE family.</text>
</comment>
<keyword evidence="2 3" id="KW-0067">ATP-binding</keyword>
<accession>A0A261F5V8</accession>
<dbReference type="Gene3D" id="3.40.50.300">
    <property type="entry name" value="P-loop containing nucleotide triphosphate hydrolases"/>
    <property type="match status" value="1"/>
</dbReference>
<dbReference type="PANTHER" id="PTHR10695:SF46">
    <property type="entry name" value="BIFUNCTIONAL COENZYME A SYNTHASE-RELATED"/>
    <property type="match status" value="1"/>
</dbReference>
<keyword evidence="3" id="KW-0963">Cytoplasm</keyword>
<dbReference type="PANTHER" id="PTHR10695">
    <property type="entry name" value="DEPHOSPHO-COA KINASE-RELATED"/>
    <property type="match status" value="1"/>
</dbReference>
<keyword evidence="6" id="KW-1185">Reference proteome</keyword>
<dbReference type="GO" id="GO:0005737">
    <property type="term" value="C:cytoplasm"/>
    <property type="evidence" value="ECO:0007669"/>
    <property type="project" value="UniProtKB-SubCell"/>
</dbReference>
<evidence type="ECO:0000256" key="2">
    <source>
        <dbReference type="ARBA" id="ARBA00022840"/>
    </source>
</evidence>
<evidence type="ECO:0000256" key="3">
    <source>
        <dbReference type="HAMAP-Rule" id="MF_00376"/>
    </source>
</evidence>
<dbReference type="AlphaFoldDB" id="A0A261F5V8"/>
<evidence type="ECO:0000313" key="6">
    <source>
        <dbReference type="Proteomes" id="UP000243657"/>
    </source>
</evidence>
<keyword evidence="3 5" id="KW-0418">Kinase</keyword>
<dbReference type="GO" id="GO:0015937">
    <property type="term" value="P:coenzyme A biosynthetic process"/>
    <property type="evidence" value="ECO:0007669"/>
    <property type="project" value="UniProtKB-UniRule"/>
</dbReference>
<keyword evidence="3" id="KW-0173">Coenzyme A biosynthesis</keyword>
<dbReference type="EMBL" id="MWWT01000005">
    <property type="protein sequence ID" value="OZG54286.1"/>
    <property type="molecule type" value="Genomic_DNA"/>
</dbReference>
<dbReference type="UniPathway" id="UPA00241">
    <property type="reaction ID" value="UER00356"/>
</dbReference>
<keyword evidence="3" id="KW-0808">Transferase</keyword>
<dbReference type="Pfam" id="PF01121">
    <property type="entry name" value="CoaE"/>
    <property type="match status" value="1"/>
</dbReference>
<evidence type="ECO:0000256" key="4">
    <source>
        <dbReference type="NCBIfam" id="TIGR00152"/>
    </source>
</evidence>
<name>A0A261F5V8_9BIFI</name>
<dbReference type="InterPro" id="IPR027417">
    <property type="entry name" value="P-loop_NTPase"/>
</dbReference>
<evidence type="ECO:0000256" key="1">
    <source>
        <dbReference type="ARBA" id="ARBA00022741"/>
    </source>
</evidence>
<dbReference type="GO" id="GO:0004140">
    <property type="term" value="F:dephospho-CoA kinase activity"/>
    <property type="evidence" value="ECO:0007669"/>
    <property type="project" value="UniProtKB-UniRule"/>
</dbReference>
<comment type="catalytic activity">
    <reaction evidence="3">
        <text>3'-dephospho-CoA + ATP = ADP + CoA + H(+)</text>
        <dbReference type="Rhea" id="RHEA:18245"/>
        <dbReference type="ChEBI" id="CHEBI:15378"/>
        <dbReference type="ChEBI" id="CHEBI:30616"/>
        <dbReference type="ChEBI" id="CHEBI:57287"/>
        <dbReference type="ChEBI" id="CHEBI:57328"/>
        <dbReference type="ChEBI" id="CHEBI:456216"/>
        <dbReference type="EC" id="2.7.1.24"/>
    </reaction>
</comment>
<dbReference type="CDD" id="cd02022">
    <property type="entry name" value="DPCK"/>
    <property type="match status" value="1"/>
</dbReference>